<reference evidence="1" key="1">
    <citation type="journal article" date="2014" name="Nat. Genet.">
        <title>Genome and transcriptome of the porcine whipworm Trichuris suis.</title>
        <authorList>
            <person name="Jex A.R."/>
            <person name="Nejsum P."/>
            <person name="Schwarz E.M."/>
            <person name="Hu L."/>
            <person name="Young N.D."/>
            <person name="Hall R.S."/>
            <person name="Korhonen P.K."/>
            <person name="Liao S."/>
            <person name="Thamsborg S."/>
            <person name="Xia J."/>
            <person name="Xu P."/>
            <person name="Wang S."/>
            <person name="Scheerlinck J.P."/>
            <person name="Hofmann A."/>
            <person name="Sternberg P.W."/>
            <person name="Wang J."/>
            <person name="Gasser R.B."/>
        </authorList>
    </citation>
    <scope>NUCLEOTIDE SEQUENCE [LARGE SCALE GENOMIC DNA]</scope>
    <source>
        <strain evidence="1">DCEP-RM93F</strain>
    </source>
</reference>
<dbReference type="InterPro" id="IPR052709">
    <property type="entry name" value="Transposase-MT_Hybrid"/>
</dbReference>
<dbReference type="PANTHER" id="PTHR46060:SF1">
    <property type="entry name" value="MARINER MOS1 TRANSPOSASE-LIKE PROTEIN"/>
    <property type="match status" value="1"/>
</dbReference>
<dbReference type="PANTHER" id="PTHR46060">
    <property type="entry name" value="MARINER MOS1 TRANSPOSASE-LIKE PROTEIN"/>
    <property type="match status" value="1"/>
</dbReference>
<dbReference type="EMBL" id="KL367585">
    <property type="protein sequence ID" value="KFD62916.1"/>
    <property type="molecule type" value="Genomic_DNA"/>
</dbReference>
<gene>
    <name evidence="1" type="ORF">M514_12781</name>
</gene>
<dbReference type="AlphaFoldDB" id="A0A085N0C0"/>
<sequence length="172" mass="19586">MGQNMFSLISVIFGLVRRSSFIRRCASGVRANIKFLSKLGWQQIIQSLQQVYGSSASSKSVVYEWIRRFKEGREAIEDDRRAGRSATTMSEGTVALVRNLVEGDRRITIRRIAGMAGISLHSAFGILHETVGLRKLSVRWFPKALREEQLIRRVNLSRELLTKIEANETRFS</sequence>
<name>A0A085N0C0_9BILA</name>
<evidence type="ECO:0000313" key="1">
    <source>
        <dbReference type="EMBL" id="KFD62916.1"/>
    </source>
</evidence>
<proteinExistence type="predicted"/>
<organism evidence="1">
    <name type="scientific">Trichuris suis</name>
    <name type="common">pig whipworm</name>
    <dbReference type="NCBI Taxonomy" id="68888"/>
    <lineage>
        <taxon>Eukaryota</taxon>
        <taxon>Metazoa</taxon>
        <taxon>Ecdysozoa</taxon>
        <taxon>Nematoda</taxon>
        <taxon>Enoplea</taxon>
        <taxon>Dorylaimia</taxon>
        <taxon>Trichinellida</taxon>
        <taxon>Trichuridae</taxon>
        <taxon>Trichuris</taxon>
    </lineage>
</organism>
<dbReference type="Proteomes" id="UP000030758">
    <property type="component" value="Unassembled WGS sequence"/>
</dbReference>
<protein>
    <recommendedName>
        <fullName evidence="2">Mos1 transposase HTH domain-containing protein</fullName>
    </recommendedName>
</protein>
<accession>A0A085N0C0</accession>
<evidence type="ECO:0008006" key="2">
    <source>
        <dbReference type="Google" id="ProtNLM"/>
    </source>
</evidence>